<sequence>MGATMQGWTGVGHPAGAPAGDMYLGGCGAPGVGAPEGPAPPSPTLIGLPLVMGKIIRQAWNFHVLPLADCFTKRRKNLLQHFAAKRNGTDSPITSCHPCRVDHSFGVQCQ</sequence>
<name>A0A803J488_XENTR</name>
<proteinExistence type="predicted"/>
<dbReference type="InParanoid" id="A0A803J488"/>
<protein>
    <submittedName>
        <fullName evidence="1">Uncharacterized protein</fullName>
    </submittedName>
</protein>
<dbReference type="AlphaFoldDB" id="A0A803J488"/>
<reference evidence="1" key="2">
    <citation type="submission" date="2021-03" db="UniProtKB">
        <authorList>
            <consortium name="Ensembl"/>
        </authorList>
    </citation>
    <scope>IDENTIFICATION</scope>
</reference>
<reference evidence="1" key="1">
    <citation type="journal article" date="2010" name="Science">
        <title>The genome of the Western clawed frog Xenopus tropicalis.</title>
        <authorList>
            <person name="Hellsten U."/>
            <person name="Harland R.M."/>
            <person name="Gilchrist M.J."/>
            <person name="Hendrix D."/>
            <person name="Jurka J."/>
            <person name="Kapitonov V."/>
            <person name="Ovcharenko I."/>
            <person name="Putnam N.H."/>
            <person name="Shu S."/>
            <person name="Taher L."/>
            <person name="Blitz I.L."/>
            <person name="Blumberg B."/>
            <person name="Dichmann D.S."/>
            <person name="Dubchak I."/>
            <person name="Amaya E."/>
            <person name="Detter J.C."/>
            <person name="Fletcher R."/>
            <person name="Gerhard D.S."/>
            <person name="Goodstein D."/>
            <person name="Graves T."/>
            <person name="Grigoriev I.V."/>
            <person name="Grimwood J."/>
            <person name="Kawashima T."/>
            <person name="Lindquist E."/>
            <person name="Lucas S.M."/>
            <person name="Mead P.E."/>
            <person name="Mitros T."/>
            <person name="Ogino H."/>
            <person name="Ohta Y."/>
            <person name="Poliakov A.V."/>
            <person name="Pollet N."/>
            <person name="Robert J."/>
            <person name="Salamov A."/>
            <person name="Sater A.K."/>
            <person name="Schmutz J."/>
            <person name="Terry A."/>
            <person name="Vize P.D."/>
            <person name="Warren W.C."/>
            <person name="Wells D."/>
            <person name="Wills A."/>
            <person name="Wilson R.K."/>
            <person name="Zimmerman L.B."/>
            <person name="Zorn A.M."/>
            <person name="Grainger R."/>
            <person name="Grammer T."/>
            <person name="Khokha M.K."/>
            <person name="Richardson P.M."/>
            <person name="Rokhsar D.S."/>
        </authorList>
    </citation>
    <scope>NUCLEOTIDE SEQUENCE [LARGE SCALE GENOMIC DNA]</scope>
    <source>
        <strain evidence="1">Nigerian</strain>
    </source>
</reference>
<accession>A0A803J488</accession>
<dbReference type="Ensembl" id="ENSXETT00000107283">
    <property type="protein sequence ID" value="ENSXETP00000102646"/>
    <property type="gene ID" value="ENSXETG00000046051"/>
</dbReference>
<organism evidence="1">
    <name type="scientific">Xenopus tropicalis</name>
    <name type="common">Western clawed frog</name>
    <name type="synonym">Silurana tropicalis</name>
    <dbReference type="NCBI Taxonomy" id="8364"/>
    <lineage>
        <taxon>Eukaryota</taxon>
        <taxon>Metazoa</taxon>
        <taxon>Chordata</taxon>
        <taxon>Craniata</taxon>
        <taxon>Vertebrata</taxon>
        <taxon>Euteleostomi</taxon>
        <taxon>Amphibia</taxon>
        <taxon>Batrachia</taxon>
        <taxon>Anura</taxon>
        <taxon>Pipoidea</taxon>
        <taxon>Pipidae</taxon>
        <taxon>Xenopodinae</taxon>
        <taxon>Xenopus</taxon>
        <taxon>Silurana</taxon>
    </lineage>
</organism>
<evidence type="ECO:0000313" key="1">
    <source>
        <dbReference type="Ensembl" id="ENSXETP00000102646"/>
    </source>
</evidence>